<evidence type="ECO:0000313" key="2">
    <source>
        <dbReference type="EMBL" id="AIE87212.1"/>
    </source>
</evidence>
<reference evidence="2 3" key="1">
    <citation type="journal article" date="2014" name="PLoS ONE">
        <title>The first complete genome sequence of the class fimbriimonadia in the phylum armatimonadetes.</title>
        <authorList>
            <person name="Hu Z.Y."/>
            <person name="Wang Y.Z."/>
            <person name="Im W.T."/>
            <person name="Wang S.Y."/>
            <person name="Zhao G.P."/>
            <person name="Zheng H.J."/>
            <person name="Quan Z.X."/>
        </authorList>
    </citation>
    <scope>NUCLEOTIDE SEQUENCE [LARGE SCALE GENOMIC DNA]</scope>
    <source>
        <strain evidence="2">Gsoil 348</strain>
    </source>
</reference>
<dbReference type="KEGG" id="fgi:OP10G_3844"/>
<dbReference type="Proteomes" id="UP000027982">
    <property type="component" value="Chromosome"/>
</dbReference>
<dbReference type="STRING" id="661478.OP10G_3844"/>
<accession>A0A068NV20</accession>
<dbReference type="OrthoDB" id="9798830at2"/>
<dbReference type="EMBL" id="CP007139">
    <property type="protein sequence ID" value="AIE87212.1"/>
    <property type="molecule type" value="Genomic_DNA"/>
</dbReference>
<dbReference type="InterPro" id="IPR024775">
    <property type="entry name" value="DinB-like"/>
</dbReference>
<proteinExistence type="predicted"/>
<evidence type="ECO:0000259" key="1">
    <source>
        <dbReference type="Pfam" id="PF12867"/>
    </source>
</evidence>
<name>A0A068NV20_FIMGI</name>
<protein>
    <recommendedName>
        <fullName evidence="1">DinB-like domain-containing protein</fullName>
    </recommendedName>
</protein>
<keyword evidence="3" id="KW-1185">Reference proteome</keyword>
<sequence length="139" mass="15303">MTAEELVQSRIDEAGFQLAKAFEGATEEQLNDKPVSSMMSIREQAEHLCECYVAAEKLSRGESHDWGSYAAPSGSWEDLAAQFWALRDKAAKALITADTDTTLAEACAFLVEHDAYHVGQIAAIRIAQNAGWNAYSIYR</sequence>
<dbReference type="AlphaFoldDB" id="A0A068NV20"/>
<feature type="domain" description="DinB-like" evidence="1">
    <location>
        <begin position="17"/>
        <end position="121"/>
    </location>
</feature>
<evidence type="ECO:0000313" key="3">
    <source>
        <dbReference type="Proteomes" id="UP000027982"/>
    </source>
</evidence>
<dbReference type="RefSeq" id="WP_025228871.1">
    <property type="nucleotide sequence ID" value="NZ_CP007139.1"/>
</dbReference>
<organism evidence="2 3">
    <name type="scientific">Fimbriimonas ginsengisoli Gsoil 348</name>
    <dbReference type="NCBI Taxonomy" id="661478"/>
    <lineage>
        <taxon>Bacteria</taxon>
        <taxon>Bacillati</taxon>
        <taxon>Armatimonadota</taxon>
        <taxon>Fimbriimonadia</taxon>
        <taxon>Fimbriimonadales</taxon>
        <taxon>Fimbriimonadaceae</taxon>
        <taxon>Fimbriimonas</taxon>
    </lineage>
</organism>
<dbReference type="Pfam" id="PF12867">
    <property type="entry name" value="DinB_2"/>
    <property type="match status" value="1"/>
</dbReference>
<dbReference type="HOGENOM" id="CLU_1842146_0_0_0"/>
<dbReference type="Gene3D" id="1.20.120.450">
    <property type="entry name" value="dinb family like domain"/>
    <property type="match status" value="1"/>
</dbReference>
<dbReference type="SUPFAM" id="SSF109854">
    <property type="entry name" value="DinB/YfiT-like putative metalloenzymes"/>
    <property type="match status" value="1"/>
</dbReference>
<gene>
    <name evidence="2" type="ORF">OP10G_3844</name>
</gene>
<dbReference type="InterPro" id="IPR034660">
    <property type="entry name" value="DinB/YfiT-like"/>
</dbReference>